<evidence type="ECO:0000313" key="2">
    <source>
        <dbReference type="Proteomes" id="UP000485058"/>
    </source>
</evidence>
<dbReference type="Proteomes" id="UP000485058">
    <property type="component" value="Unassembled WGS sequence"/>
</dbReference>
<gene>
    <name evidence="1" type="ORF">HaLaN_17925</name>
</gene>
<keyword evidence="2" id="KW-1185">Reference proteome</keyword>
<organism evidence="1 2">
    <name type="scientific">Haematococcus lacustris</name>
    <name type="common">Green alga</name>
    <name type="synonym">Haematococcus pluvialis</name>
    <dbReference type="NCBI Taxonomy" id="44745"/>
    <lineage>
        <taxon>Eukaryota</taxon>
        <taxon>Viridiplantae</taxon>
        <taxon>Chlorophyta</taxon>
        <taxon>core chlorophytes</taxon>
        <taxon>Chlorophyceae</taxon>
        <taxon>CS clade</taxon>
        <taxon>Chlamydomonadales</taxon>
        <taxon>Haematococcaceae</taxon>
        <taxon>Haematococcus</taxon>
    </lineage>
</organism>
<comment type="caution">
    <text evidence="1">The sequence shown here is derived from an EMBL/GenBank/DDBJ whole genome shotgun (WGS) entry which is preliminary data.</text>
</comment>
<protein>
    <submittedName>
        <fullName evidence="1">Uncharacterized protein</fullName>
    </submittedName>
</protein>
<reference evidence="1 2" key="1">
    <citation type="submission" date="2020-02" db="EMBL/GenBank/DDBJ databases">
        <title>Draft genome sequence of Haematococcus lacustris strain NIES-144.</title>
        <authorList>
            <person name="Morimoto D."/>
            <person name="Nakagawa S."/>
            <person name="Yoshida T."/>
            <person name="Sawayama S."/>
        </authorList>
    </citation>
    <scope>NUCLEOTIDE SEQUENCE [LARGE SCALE GENOMIC DNA]</scope>
    <source>
        <strain evidence="1 2">NIES-144</strain>
    </source>
</reference>
<sequence length="79" mass="8627">MAKDNDTRLTLNRALEAAAGLMARVEEMQPLQYVKYTASLPEYACKNMDALSSAFGEMKQALLTDVSQAIQAVTGSQQQ</sequence>
<feature type="non-terminal residue" evidence="1">
    <location>
        <position position="1"/>
    </location>
</feature>
<evidence type="ECO:0000313" key="1">
    <source>
        <dbReference type="EMBL" id="GFH20752.1"/>
    </source>
</evidence>
<dbReference type="EMBL" id="BLLF01001691">
    <property type="protein sequence ID" value="GFH20752.1"/>
    <property type="molecule type" value="Genomic_DNA"/>
</dbReference>
<name>A0A699ZXQ2_HAELA</name>
<accession>A0A699ZXQ2</accession>
<dbReference type="AlphaFoldDB" id="A0A699ZXQ2"/>
<proteinExistence type="predicted"/>